<comment type="caution">
    <text evidence="2">The sequence shown here is derived from an EMBL/GenBank/DDBJ whole genome shotgun (WGS) entry which is preliminary data.</text>
</comment>
<keyword evidence="3" id="KW-1185">Reference proteome</keyword>
<evidence type="ECO:0000256" key="1">
    <source>
        <dbReference type="SAM" id="MobiDB-lite"/>
    </source>
</evidence>
<evidence type="ECO:0000313" key="2">
    <source>
        <dbReference type="EMBL" id="KAF4302560.1"/>
    </source>
</evidence>
<accession>A0A8H4MYV2</accession>
<name>A0A8H4MYV2_9PEZI</name>
<proteinExistence type="predicted"/>
<feature type="compositionally biased region" description="Basic and acidic residues" evidence="1">
    <location>
        <begin position="118"/>
        <end position="130"/>
    </location>
</feature>
<feature type="compositionally biased region" description="Polar residues" evidence="1">
    <location>
        <begin position="56"/>
        <end position="65"/>
    </location>
</feature>
<reference evidence="2" key="1">
    <citation type="submission" date="2020-04" db="EMBL/GenBank/DDBJ databases">
        <title>Genome Assembly and Annotation of Botryosphaeria dothidea sdau 11-99, a Latent Pathogen of Apple Fruit Ring Rot in China.</title>
        <authorList>
            <person name="Yu C."/>
            <person name="Diao Y."/>
            <person name="Lu Q."/>
            <person name="Zhao J."/>
            <person name="Cui S."/>
            <person name="Peng C."/>
            <person name="He B."/>
            <person name="Liu H."/>
        </authorList>
    </citation>
    <scope>NUCLEOTIDE SEQUENCE [LARGE SCALE GENOMIC DNA]</scope>
    <source>
        <strain evidence="2">Sdau11-99</strain>
    </source>
</reference>
<feature type="compositionally biased region" description="Polar residues" evidence="1">
    <location>
        <begin position="161"/>
        <end position="170"/>
    </location>
</feature>
<evidence type="ECO:0000313" key="3">
    <source>
        <dbReference type="Proteomes" id="UP000572817"/>
    </source>
</evidence>
<dbReference type="EMBL" id="WWBZ02000073">
    <property type="protein sequence ID" value="KAF4302560.1"/>
    <property type="molecule type" value="Genomic_DNA"/>
</dbReference>
<gene>
    <name evidence="2" type="ORF">GTA08_BOTSDO09975</name>
</gene>
<feature type="region of interest" description="Disordered" evidence="1">
    <location>
        <begin position="1"/>
        <end position="65"/>
    </location>
</feature>
<protein>
    <submittedName>
        <fullName evidence="2">Uncharacterized protein</fullName>
    </submittedName>
</protein>
<feature type="region of interest" description="Disordered" evidence="1">
    <location>
        <begin position="102"/>
        <end position="133"/>
    </location>
</feature>
<feature type="region of interest" description="Disordered" evidence="1">
    <location>
        <begin position="152"/>
        <end position="241"/>
    </location>
</feature>
<dbReference type="Proteomes" id="UP000572817">
    <property type="component" value="Unassembled WGS sequence"/>
</dbReference>
<dbReference type="AlphaFoldDB" id="A0A8H4MYV2"/>
<feature type="compositionally biased region" description="Low complexity" evidence="1">
    <location>
        <begin position="107"/>
        <end position="117"/>
    </location>
</feature>
<organism evidence="2 3">
    <name type="scientific">Botryosphaeria dothidea</name>
    <dbReference type="NCBI Taxonomy" id="55169"/>
    <lineage>
        <taxon>Eukaryota</taxon>
        <taxon>Fungi</taxon>
        <taxon>Dikarya</taxon>
        <taxon>Ascomycota</taxon>
        <taxon>Pezizomycotina</taxon>
        <taxon>Dothideomycetes</taxon>
        <taxon>Dothideomycetes incertae sedis</taxon>
        <taxon>Botryosphaeriales</taxon>
        <taxon>Botryosphaeriaceae</taxon>
        <taxon>Botryosphaeria</taxon>
    </lineage>
</organism>
<feature type="compositionally biased region" description="Low complexity" evidence="1">
    <location>
        <begin position="1"/>
        <end position="17"/>
    </location>
</feature>
<sequence length="241" mass="26533">MSTSNSSATSKKSSQASLLPVPKMEASPSFTSTSQFLPAMNHGQANLQSVDEKGPGSTQSKSNKILDSSKRLFYRIKEIARGNCTPNNHLTPAFDIVDTAGDKAADSSHSSPSSAFSKDWRSRANSDASRDTGYFNTAASSLYDFEYAEHGRSPTDVQFRKPSSQRLQVPSPTPVKKPRRRDPIEEVQEEATKEEAVERAQVLARSNSNGDFGPGNPLARRREDQRGTKTLRLSKQLVRRQ</sequence>